<keyword evidence="10" id="KW-0418">Kinase</keyword>
<comment type="catalytic activity">
    <reaction evidence="16">
        <text>L-threonyl-[protein] + ATP = O-phospho-L-threonyl-[protein] + ADP + H(+)</text>
        <dbReference type="Rhea" id="RHEA:46608"/>
        <dbReference type="Rhea" id="RHEA-COMP:11060"/>
        <dbReference type="Rhea" id="RHEA-COMP:11605"/>
        <dbReference type="ChEBI" id="CHEBI:15378"/>
        <dbReference type="ChEBI" id="CHEBI:30013"/>
        <dbReference type="ChEBI" id="CHEBI:30616"/>
        <dbReference type="ChEBI" id="CHEBI:61977"/>
        <dbReference type="ChEBI" id="CHEBI:456216"/>
        <dbReference type="EC" id="2.7.11.1"/>
    </reaction>
</comment>
<evidence type="ECO:0000256" key="17">
    <source>
        <dbReference type="ARBA" id="ARBA00048679"/>
    </source>
</evidence>
<dbReference type="Proteomes" id="UP000009183">
    <property type="component" value="Chromosome 1"/>
</dbReference>
<dbReference type="GO" id="GO:0005524">
    <property type="term" value="F:ATP binding"/>
    <property type="evidence" value="ECO:0007669"/>
    <property type="project" value="UniProtKB-KW"/>
</dbReference>
<dbReference type="InParanoid" id="F6HG10"/>
<dbReference type="Pfam" id="PF07714">
    <property type="entry name" value="PK_Tyr_Ser-Thr"/>
    <property type="match status" value="1"/>
</dbReference>
<dbReference type="PaxDb" id="29760-VIT_01s0010g01710.t01"/>
<keyword evidence="22" id="KW-1185">Reference proteome</keyword>
<evidence type="ECO:0000256" key="18">
    <source>
        <dbReference type="SAM" id="MobiDB-lite"/>
    </source>
</evidence>
<dbReference type="GO" id="GO:0004674">
    <property type="term" value="F:protein serine/threonine kinase activity"/>
    <property type="evidence" value="ECO:0000318"/>
    <property type="project" value="GO_Central"/>
</dbReference>
<protein>
    <recommendedName>
        <fullName evidence="3">non-specific serine/threonine protein kinase</fullName>
        <ecNumber evidence="3">2.7.11.1</ecNumber>
    </recommendedName>
</protein>
<dbReference type="HOGENOM" id="CLU_000288_92_6_1"/>
<dbReference type="InterPro" id="IPR032675">
    <property type="entry name" value="LRR_dom_sf"/>
</dbReference>
<keyword evidence="14" id="KW-0675">Receptor</keyword>
<evidence type="ECO:0000256" key="13">
    <source>
        <dbReference type="ARBA" id="ARBA00023136"/>
    </source>
</evidence>
<dbReference type="EC" id="2.7.11.1" evidence="3"/>
<evidence type="ECO:0000256" key="5">
    <source>
        <dbReference type="ARBA" id="ARBA00022614"/>
    </source>
</evidence>
<proteinExistence type="inferred from homology"/>
<evidence type="ECO:0000256" key="10">
    <source>
        <dbReference type="ARBA" id="ARBA00022777"/>
    </source>
</evidence>
<dbReference type="FunCoup" id="F6HG10">
    <property type="interactions" value="968"/>
</dbReference>
<evidence type="ECO:0000256" key="7">
    <source>
        <dbReference type="ARBA" id="ARBA00022692"/>
    </source>
</evidence>
<comment type="catalytic activity">
    <reaction evidence="17">
        <text>L-seryl-[protein] + ATP = O-phospho-L-seryl-[protein] + ADP + H(+)</text>
        <dbReference type="Rhea" id="RHEA:17989"/>
        <dbReference type="Rhea" id="RHEA-COMP:9863"/>
        <dbReference type="Rhea" id="RHEA-COMP:11604"/>
        <dbReference type="ChEBI" id="CHEBI:15378"/>
        <dbReference type="ChEBI" id="CHEBI:29999"/>
        <dbReference type="ChEBI" id="CHEBI:30616"/>
        <dbReference type="ChEBI" id="CHEBI:83421"/>
        <dbReference type="ChEBI" id="CHEBI:456216"/>
        <dbReference type="EC" id="2.7.11.1"/>
    </reaction>
</comment>
<evidence type="ECO:0000313" key="21">
    <source>
        <dbReference type="EMBL" id="CCB51203.1"/>
    </source>
</evidence>
<dbReference type="SMART" id="SM00220">
    <property type="entry name" value="S_TKc"/>
    <property type="match status" value="1"/>
</dbReference>
<dbReference type="InterPro" id="IPR051420">
    <property type="entry name" value="Ser_Thr_Kinases_DiverseReg"/>
</dbReference>
<feature type="region of interest" description="Disordered" evidence="18">
    <location>
        <begin position="141"/>
        <end position="161"/>
    </location>
</feature>
<dbReference type="SUPFAM" id="SSF56112">
    <property type="entry name" value="Protein kinase-like (PK-like)"/>
    <property type="match status" value="1"/>
</dbReference>
<reference evidence="22" key="1">
    <citation type="journal article" date="2007" name="Nature">
        <title>The grapevine genome sequence suggests ancestral hexaploidization in major angiosperm phyla.</title>
        <authorList>
            <consortium name="The French-Italian Public Consortium for Grapevine Genome Characterization."/>
            <person name="Jaillon O."/>
            <person name="Aury J.-M."/>
            <person name="Noel B."/>
            <person name="Policriti A."/>
            <person name="Clepet C."/>
            <person name="Casagrande A."/>
            <person name="Choisne N."/>
            <person name="Aubourg S."/>
            <person name="Vitulo N."/>
            <person name="Jubin C."/>
            <person name="Vezzi A."/>
            <person name="Legeai F."/>
            <person name="Hugueney P."/>
            <person name="Dasilva C."/>
            <person name="Horner D."/>
            <person name="Mica E."/>
            <person name="Jublot D."/>
            <person name="Poulain J."/>
            <person name="Bruyere C."/>
            <person name="Billault A."/>
            <person name="Segurens B."/>
            <person name="Gouyvenoux M."/>
            <person name="Ugarte E."/>
            <person name="Cattonaro F."/>
            <person name="Anthouard V."/>
            <person name="Vico V."/>
            <person name="Del Fabbro C."/>
            <person name="Alaux M."/>
            <person name="Di Gaspero G."/>
            <person name="Dumas V."/>
            <person name="Felice N."/>
            <person name="Paillard S."/>
            <person name="Juman I."/>
            <person name="Moroldo M."/>
            <person name="Scalabrin S."/>
            <person name="Canaguier A."/>
            <person name="Le Clainche I."/>
            <person name="Malacrida G."/>
            <person name="Durand E."/>
            <person name="Pesole G."/>
            <person name="Laucou V."/>
            <person name="Chatelet P."/>
            <person name="Merdinoglu D."/>
            <person name="Delledonne M."/>
            <person name="Pezzotti M."/>
            <person name="Lecharny A."/>
            <person name="Scarpelli C."/>
            <person name="Artiguenave F."/>
            <person name="Pe M.E."/>
            <person name="Valle G."/>
            <person name="Morgante M."/>
            <person name="Caboche M."/>
            <person name="Adam-Blondon A.-F."/>
            <person name="Weissenbach J."/>
            <person name="Quetier F."/>
            <person name="Wincker P."/>
        </authorList>
    </citation>
    <scope>NUCLEOTIDE SEQUENCE [LARGE SCALE GENOMIC DNA]</scope>
    <source>
        <strain evidence="22">cv. Pinot noir / PN40024</strain>
    </source>
</reference>
<dbReference type="PROSITE" id="PS50011">
    <property type="entry name" value="PROTEIN_KINASE_DOM"/>
    <property type="match status" value="1"/>
</dbReference>
<feature type="transmembrane region" description="Helical" evidence="19">
    <location>
        <begin position="167"/>
        <end position="191"/>
    </location>
</feature>
<evidence type="ECO:0000313" key="22">
    <source>
        <dbReference type="Proteomes" id="UP000009183"/>
    </source>
</evidence>
<keyword evidence="8" id="KW-0677">Repeat</keyword>
<evidence type="ECO:0000256" key="3">
    <source>
        <dbReference type="ARBA" id="ARBA00012513"/>
    </source>
</evidence>
<gene>
    <name evidence="21" type="ordered locus">VIT_01s0010g01710</name>
</gene>
<dbReference type="SUPFAM" id="SSF52058">
    <property type="entry name" value="L domain-like"/>
    <property type="match status" value="1"/>
</dbReference>
<dbReference type="FunFam" id="1.10.510.10:FF:000309">
    <property type="entry name" value="Leucine-rich repeat receptor-like protein kinase"/>
    <property type="match status" value="1"/>
</dbReference>
<keyword evidence="13 19" id="KW-0472">Membrane</keyword>
<evidence type="ECO:0000256" key="4">
    <source>
        <dbReference type="ARBA" id="ARBA00022527"/>
    </source>
</evidence>
<evidence type="ECO:0000259" key="20">
    <source>
        <dbReference type="PROSITE" id="PS50011"/>
    </source>
</evidence>
<evidence type="ECO:0000256" key="6">
    <source>
        <dbReference type="ARBA" id="ARBA00022679"/>
    </source>
</evidence>
<dbReference type="InterPro" id="IPR008271">
    <property type="entry name" value="Ser/Thr_kinase_AS"/>
</dbReference>
<dbReference type="InterPro" id="IPR000719">
    <property type="entry name" value="Prot_kinase_dom"/>
</dbReference>
<dbReference type="eggNOG" id="ENOG502QV5Y">
    <property type="taxonomic scope" value="Eukaryota"/>
</dbReference>
<comment type="similarity">
    <text evidence="2">Belongs to the RLP family.</text>
</comment>
<dbReference type="GO" id="GO:0016020">
    <property type="term" value="C:membrane"/>
    <property type="evidence" value="ECO:0000318"/>
    <property type="project" value="GO_Central"/>
</dbReference>
<evidence type="ECO:0000256" key="12">
    <source>
        <dbReference type="ARBA" id="ARBA00022989"/>
    </source>
</evidence>
<dbReference type="FunFam" id="3.80.10.10:FF:000111">
    <property type="entry name" value="LRR receptor-like serine/threonine-protein kinase ERECTA"/>
    <property type="match status" value="1"/>
</dbReference>
<keyword evidence="5" id="KW-0433">Leucine-rich repeat</keyword>
<evidence type="ECO:0000256" key="9">
    <source>
        <dbReference type="ARBA" id="ARBA00022741"/>
    </source>
</evidence>
<dbReference type="AlphaFoldDB" id="F6HG10"/>
<dbReference type="PANTHER" id="PTHR48005">
    <property type="entry name" value="LEUCINE RICH REPEAT KINASE 2"/>
    <property type="match status" value="1"/>
</dbReference>
<keyword evidence="11" id="KW-0067">ATP-binding</keyword>
<evidence type="ECO:0000256" key="16">
    <source>
        <dbReference type="ARBA" id="ARBA00047899"/>
    </source>
</evidence>
<dbReference type="Gene3D" id="1.10.510.10">
    <property type="entry name" value="Transferase(Phosphotransferase) domain 1"/>
    <property type="match status" value="1"/>
</dbReference>
<sequence>MEEPSSDFPLFIKRNVSGRGLQYNQVGSLPPTLDLSNNHLTGTIWPEFGNLKKLNVFELKCNNFSGTIPSSLSGMTSVETMDLSHNNLSGTIPDSLVELSFLSKFSVAYNQLTGKIPSGGQFQTFSNSSFEGNAGLCGDHASPCPSDDADDQVPLGSPHGSKRSKGVIIGMSVGIGFGTTFLLALMCLIVLRTTRRGEVDPEKEEADANDKELEQLGSRKVAIKRLSGDCGQMEREFQAEVEALSRAQHPNLVLLQGYCKYKNDRLLIYSYMENSSLDYWLHEKLDGPSSLDWDTRLQIAQGAAMGLAYLHQSCEPHILHRDIKSSNILLDEKFEAHLADFGLARLILPYDTHVTTDLVGTLGYIPPEYGQASVATYKGDVYSFGVVLLELLTGKRPMDMCKPRGCRDLISWVIQMKKEKRESEVFDPFIYDKQHDKELLRVLDIACLCLSECPKIRPSTEQLVSWLNNILM</sequence>
<keyword evidence="6" id="KW-0808">Transferase</keyword>
<dbReference type="Gene3D" id="3.80.10.10">
    <property type="entry name" value="Ribonuclease Inhibitor"/>
    <property type="match status" value="1"/>
</dbReference>
<dbReference type="STRING" id="29760.F6HG10"/>
<keyword evidence="7 19" id="KW-0812">Transmembrane</keyword>
<dbReference type="InterPro" id="IPR001611">
    <property type="entry name" value="Leu-rich_rpt"/>
</dbReference>
<evidence type="ECO:0000256" key="19">
    <source>
        <dbReference type="SAM" id="Phobius"/>
    </source>
</evidence>
<evidence type="ECO:0000256" key="1">
    <source>
        <dbReference type="ARBA" id="ARBA00004167"/>
    </source>
</evidence>
<keyword evidence="12 19" id="KW-1133">Transmembrane helix</keyword>
<name>F6HG10_VITVI</name>
<comment type="subcellular location">
    <subcellularLocation>
        <location evidence="1">Membrane</location>
        <topology evidence="1">Single-pass membrane protein</topology>
    </subcellularLocation>
</comment>
<dbReference type="Gene3D" id="3.30.200.20">
    <property type="entry name" value="Phosphorylase Kinase, domain 1"/>
    <property type="match status" value="1"/>
</dbReference>
<evidence type="ECO:0000256" key="15">
    <source>
        <dbReference type="ARBA" id="ARBA00023180"/>
    </source>
</evidence>
<keyword evidence="4" id="KW-0723">Serine/threonine-protein kinase</keyword>
<dbReference type="InterPro" id="IPR011009">
    <property type="entry name" value="Kinase-like_dom_sf"/>
</dbReference>
<evidence type="ECO:0000256" key="11">
    <source>
        <dbReference type="ARBA" id="ARBA00022840"/>
    </source>
</evidence>
<evidence type="ECO:0000256" key="2">
    <source>
        <dbReference type="ARBA" id="ARBA00009592"/>
    </source>
</evidence>
<dbReference type="Pfam" id="PF13855">
    <property type="entry name" value="LRR_8"/>
    <property type="match status" value="1"/>
</dbReference>
<accession>F6HG10</accession>
<keyword evidence="15" id="KW-0325">Glycoprotein</keyword>
<dbReference type="InterPro" id="IPR001245">
    <property type="entry name" value="Ser-Thr/Tyr_kinase_cat_dom"/>
</dbReference>
<evidence type="ECO:0000256" key="8">
    <source>
        <dbReference type="ARBA" id="ARBA00022737"/>
    </source>
</evidence>
<dbReference type="PANTHER" id="PTHR48005:SF62">
    <property type="entry name" value="OS02G0116700 PROTEIN"/>
    <property type="match status" value="1"/>
</dbReference>
<dbReference type="PROSITE" id="PS00108">
    <property type="entry name" value="PROTEIN_KINASE_ST"/>
    <property type="match status" value="1"/>
</dbReference>
<evidence type="ECO:0000256" key="14">
    <source>
        <dbReference type="ARBA" id="ARBA00023170"/>
    </source>
</evidence>
<feature type="domain" description="Protein kinase" evidence="20">
    <location>
        <begin position="167"/>
        <end position="471"/>
    </location>
</feature>
<dbReference type="EMBL" id="FN595754">
    <property type="protein sequence ID" value="CCB51203.1"/>
    <property type="molecule type" value="Genomic_DNA"/>
</dbReference>
<keyword evidence="9" id="KW-0547">Nucleotide-binding</keyword>
<organism evidence="21 22">
    <name type="scientific">Vitis vinifera</name>
    <name type="common">Grape</name>
    <dbReference type="NCBI Taxonomy" id="29760"/>
    <lineage>
        <taxon>Eukaryota</taxon>
        <taxon>Viridiplantae</taxon>
        <taxon>Streptophyta</taxon>
        <taxon>Embryophyta</taxon>
        <taxon>Tracheophyta</taxon>
        <taxon>Spermatophyta</taxon>
        <taxon>Magnoliopsida</taxon>
        <taxon>eudicotyledons</taxon>
        <taxon>Gunneridae</taxon>
        <taxon>Pentapetalae</taxon>
        <taxon>rosids</taxon>
        <taxon>Vitales</taxon>
        <taxon>Vitaceae</taxon>
        <taxon>Viteae</taxon>
        <taxon>Vitis</taxon>
    </lineage>
</organism>